<evidence type="ECO:0000256" key="1">
    <source>
        <dbReference type="SAM" id="MobiDB-lite"/>
    </source>
</evidence>
<protein>
    <submittedName>
        <fullName evidence="2">Uncharacterized protein</fullName>
    </submittedName>
</protein>
<keyword evidence="3" id="KW-1185">Reference proteome</keyword>
<reference evidence="2 3" key="1">
    <citation type="submission" date="2023-03" db="EMBL/GenBank/DDBJ databases">
        <title>WGS of Gossypium arboreum.</title>
        <authorList>
            <person name="Yu D."/>
        </authorList>
    </citation>
    <scope>NUCLEOTIDE SEQUENCE [LARGE SCALE GENOMIC DNA]</scope>
    <source>
        <tissue evidence="2">Leaf</tissue>
    </source>
</reference>
<name>A0ABR0NXN4_GOSAR</name>
<sequence length="64" mass="7350">MDIDGEKTVRRFGGDVTNQKENIGDTGLQGSSMRYSRKPAEWRIENNRGKFEGGGRKQIWKICF</sequence>
<organism evidence="2 3">
    <name type="scientific">Gossypium arboreum</name>
    <name type="common">Tree cotton</name>
    <name type="synonym">Gossypium nanking</name>
    <dbReference type="NCBI Taxonomy" id="29729"/>
    <lineage>
        <taxon>Eukaryota</taxon>
        <taxon>Viridiplantae</taxon>
        <taxon>Streptophyta</taxon>
        <taxon>Embryophyta</taxon>
        <taxon>Tracheophyta</taxon>
        <taxon>Spermatophyta</taxon>
        <taxon>Magnoliopsida</taxon>
        <taxon>eudicotyledons</taxon>
        <taxon>Gunneridae</taxon>
        <taxon>Pentapetalae</taxon>
        <taxon>rosids</taxon>
        <taxon>malvids</taxon>
        <taxon>Malvales</taxon>
        <taxon>Malvaceae</taxon>
        <taxon>Malvoideae</taxon>
        <taxon>Gossypium</taxon>
    </lineage>
</organism>
<evidence type="ECO:0000313" key="3">
    <source>
        <dbReference type="Proteomes" id="UP001358586"/>
    </source>
</evidence>
<gene>
    <name evidence="2" type="ORF">PVK06_026239</name>
</gene>
<comment type="caution">
    <text evidence="2">The sequence shown here is derived from an EMBL/GenBank/DDBJ whole genome shotgun (WGS) entry which is preliminary data.</text>
</comment>
<accession>A0ABR0NXN4</accession>
<feature type="region of interest" description="Disordered" evidence="1">
    <location>
        <begin position="1"/>
        <end position="35"/>
    </location>
</feature>
<dbReference type="EMBL" id="JARKNE010000008">
    <property type="protein sequence ID" value="KAK5810922.1"/>
    <property type="molecule type" value="Genomic_DNA"/>
</dbReference>
<feature type="compositionally biased region" description="Basic and acidic residues" evidence="1">
    <location>
        <begin position="1"/>
        <end position="13"/>
    </location>
</feature>
<evidence type="ECO:0000313" key="2">
    <source>
        <dbReference type="EMBL" id="KAK5810922.1"/>
    </source>
</evidence>
<proteinExistence type="predicted"/>
<dbReference type="Proteomes" id="UP001358586">
    <property type="component" value="Chromosome 8"/>
</dbReference>